<gene>
    <name evidence="1" type="ORF">RFULGI_LOCUS18723</name>
</gene>
<comment type="caution">
    <text evidence="1">The sequence shown here is derived from an EMBL/GenBank/DDBJ whole genome shotgun (WGS) entry which is preliminary data.</text>
</comment>
<feature type="non-terminal residue" evidence="1">
    <location>
        <position position="48"/>
    </location>
</feature>
<dbReference type="AlphaFoldDB" id="A0A9N9PF74"/>
<dbReference type="EMBL" id="CAJVPZ010084482">
    <property type="protein sequence ID" value="CAG8810729.1"/>
    <property type="molecule type" value="Genomic_DNA"/>
</dbReference>
<accession>A0A9N9PF74</accession>
<organism evidence="1 2">
    <name type="scientific">Racocetra fulgida</name>
    <dbReference type="NCBI Taxonomy" id="60492"/>
    <lineage>
        <taxon>Eukaryota</taxon>
        <taxon>Fungi</taxon>
        <taxon>Fungi incertae sedis</taxon>
        <taxon>Mucoromycota</taxon>
        <taxon>Glomeromycotina</taxon>
        <taxon>Glomeromycetes</taxon>
        <taxon>Diversisporales</taxon>
        <taxon>Gigasporaceae</taxon>
        <taxon>Racocetra</taxon>
    </lineage>
</organism>
<evidence type="ECO:0000313" key="1">
    <source>
        <dbReference type="EMBL" id="CAG8810729.1"/>
    </source>
</evidence>
<proteinExistence type="predicted"/>
<protein>
    <submittedName>
        <fullName evidence="1">4441_t:CDS:1</fullName>
    </submittedName>
</protein>
<sequence length="48" mass="5804">RHNSIIKKYNQSSRIVQIPNKILKEFKQTMVFLIHQKLSNNFKHMGHQ</sequence>
<dbReference type="Proteomes" id="UP000789396">
    <property type="component" value="Unassembled WGS sequence"/>
</dbReference>
<evidence type="ECO:0000313" key="2">
    <source>
        <dbReference type="Proteomes" id="UP000789396"/>
    </source>
</evidence>
<reference evidence="1" key="1">
    <citation type="submission" date="2021-06" db="EMBL/GenBank/DDBJ databases">
        <authorList>
            <person name="Kallberg Y."/>
            <person name="Tangrot J."/>
            <person name="Rosling A."/>
        </authorList>
    </citation>
    <scope>NUCLEOTIDE SEQUENCE</scope>
    <source>
        <strain evidence="1">IN212</strain>
    </source>
</reference>
<dbReference type="OrthoDB" id="2333208at2759"/>
<feature type="non-terminal residue" evidence="1">
    <location>
        <position position="1"/>
    </location>
</feature>
<keyword evidence="2" id="KW-1185">Reference proteome</keyword>
<name>A0A9N9PF74_9GLOM</name>